<dbReference type="Proteomes" id="UP000266441">
    <property type="component" value="Unassembled WGS sequence"/>
</dbReference>
<gene>
    <name evidence="1" type="ORF">D1164_23240</name>
</gene>
<keyword evidence="2" id="KW-1185">Reference proteome</keyword>
<dbReference type="SUPFAM" id="SSF51206">
    <property type="entry name" value="cAMP-binding domain-like"/>
    <property type="match status" value="1"/>
</dbReference>
<dbReference type="AlphaFoldDB" id="A0A399CWG8"/>
<name>A0A399CWG8_9BACT</name>
<dbReference type="Gene3D" id="2.60.120.10">
    <property type="entry name" value="Jelly Rolls"/>
    <property type="match status" value="1"/>
</dbReference>
<proteinExistence type="predicted"/>
<comment type="caution">
    <text evidence="1">The sequence shown here is derived from an EMBL/GenBank/DDBJ whole genome shotgun (WGS) entry which is preliminary data.</text>
</comment>
<evidence type="ECO:0000313" key="1">
    <source>
        <dbReference type="EMBL" id="RIH62751.1"/>
    </source>
</evidence>
<accession>A0A399CWG8</accession>
<evidence type="ECO:0000313" key="2">
    <source>
        <dbReference type="Proteomes" id="UP000266441"/>
    </source>
</evidence>
<dbReference type="InterPro" id="IPR014710">
    <property type="entry name" value="RmlC-like_jellyroll"/>
</dbReference>
<dbReference type="OrthoDB" id="680421at2"/>
<dbReference type="InterPro" id="IPR018490">
    <property type="entry name" value="cNMP-bd_dom_sf"/>
</dbReference>
<organism evidence="1 2">
    <name type="scientific">Mariniphaga sediminis</name>
    <dbReference type="NCBI Taxonomy" id="1628158"/>
    <lineage>
        <taxon>Bacteria</taxon>
        <taxon>Pseudomonadati</taxon>
        <taxon>Bacteroidota</taxon>
        <taxon>Bacteroidia</taxon>
        <taxon>Marinilabiliales</taxon>
        <taxon>Prolixibacteraceae</taxon>
        <taxon>Mariniphaga</taxon>
    </lineage>
</organism>
<dbReference type="EMBL" id="QWET01000041">
    <property type="protein sequence ID" value="RIH62751.1"/>
    <property type="molecule type" value="Genomic_DNA"/>
</dbReference>
<protein>
    <submittedName>
        <fullName evidence="1">Crp/Fnr family transcriptional regulator</fullName>
    </submittedName>
</protein>
<sequence>MRTFHVSEQGEEITTEISEKGELVCSMYSLLKNEKSFENSQCITNCLICVISEKSFEKLCIQNPNWFQLGLKFLKNDILKKEERIRGFAKLKANERYQKLLTEKPNVIQNVPIIYIASYLGIKPESLSRLRSQQTIS</sequence>
<reference evidence="1 2" key="1">
    <citation type="journal article" date="2015" name="Int. J. Syst. Evol. Microbiol.">
        <title>Mariniphaga sediminis sp. nov., isolated from coastal sediment.</title>
        <authorList>
            <person name="Wang F.Q."/>
            <person name="Shen Q.Y."/>
            <person name="Chen G.J."/>
            <person name="Du Z.J."/>
        </authorList>
    </citation>
    <scope>NUCLEOTIDE SEQUENCE [LARGE SCALE GENOMIC DNA]</scope>
    <source>
        <strain evidence="1 2">SY21</strain>
    </source>
</reference>